<dbReference type="SUPFAM" id="SSF55729">
    <property type="entry name" value="Acyl-CoA N-acyltransferases (Nat)"/>
    <property type="match status" value="1"/>
</dbReference>
<dbReference type="InterPro" id="IPR016181">
    <property type="entry name" value="Acyl_CoA_acyltransferase"/>
</dbReference>
<name>A0ABN2L8H6_9MICO</name>
<dbReference type="Pfam" id="PF13673">
    <property type="entry name" value="Acetyltransf_10"/>
    <property type="match status" value="1"/>
</dbReference>
<dbReference type="RefSeq" id="WP_344028877.1">
    <property type="nucleotide sequence ID" value="NZ_BAAAOB010000001.1"/>
</dbReference>
<protein>
    <submittedName>
        <fullName evidence="4">Acetyltransferase</fullName>
    </submittedName>
</protein>
<gene>
    <name evidence="4" type="ORF">GCM10009768_05040</name>
</gene>
<keyword evidence="2" id="KW-0012">Acyltransferase</keyword>
<evidence type="ECO:0000256" key="1">
    <source>
        <dbReference type="ARBA" id="ARBA00022679"/>
    </source>
</evidence>
<evidence type="ECO:0000313" key="4">
    <source>
        <dbReference type="EMBL" id="GAA1779148.1"/>
    </source>
</evidence>
<dbReference type="Proteomes" id="UP001500851">
    <property type="component" value="Unassembled WGS sequence"/>
</dbReference>
<keyword evidence="1" id="KW-0808">Transferase</keyword>
<evidence type="ECO:0000256" key="2">
    <source>
        <dbReference type="ARBA" id="ARBA00023315"/>
    </source>
</evidence>
<dbReference type="EMBL" id="BAAAOB010000001">
    <property type="protein sequence ID" value="GAA1779148.1"/>
    <property type="molecule type" value="Genomic_DNA"/>
</dbReference>
<dbReference type="PANTHER" id="PTHR43800:SF1">
    <property type="entry name" value="PEPTIDYL-LYSINE N-ACETYLTRANSFERASE YJAB"/>
    <property type="match status" value="1"/>
</dbReference>
<reference evidence="4 5" key="1">
    <citation type="journal article" date="2019" name="Int. J. Syst. Evol. Microbiol.">
        <title>The Global Catalogue of Microorganisms (GCM) 10K type strain sequencing project: providing services to taxonomists for standard genome sequencing and annotation.</title>
        <authorList>
            <consortium name="The Broad Institute Genomics Platform"/>
            <consortium name="The Broad Institute Genome Sequencing Center for Infectious Disease"/>
            <person name="Wu L."/>
            <person name="Ma J."/>
        </authorList>
    </citation>
    <scope>NUCLEOTIDE SEQUENCE [LARGE SCALE GENOMIC DNA]</scope>
    <source>
        <strain evidence="4 5">JCM 14736</strain>
    </source>
</reference>
<comment type="caution">
    <text evidence="4">The sequence shown here is derived from an EMBL/GenBank/DDBJ whole genome shotgun (WGS) entry which is preliminary data.</text>
</comment>
<dbReference type="Gene3D" id="3.40.630.30">
    <property type="match status" value="1"/>
</dbReference>
<dbReference type="CDD" id="cd04301">
    <property type="entry name" value="NAT_SF"/>
    <property type="match status" value="1"/>
</dbReference>
<sequence>MSDSPAPLEIRPDHGPAEYPALVAIWRSAVRATHGFLDEADFTRIEQALAPAYLPAVALTVAERDGRPVGFAGTAEGALEMLFVDDRARGTGVGSALLAHVRASQGVVRVDVNEQNPGAHGFYLSRGFVQVGRSELDGDGRPYPILHLALPGA</sequence>
<accession>A0ABN2L8H6</accession>
<dbReference type="InterPro" id="IPR000182">
    <property type="entry name" value="GNAT_dom"/>
</dbReference>
<keyword evidence="5" id="KW-1185">Reference proteome</keyword>
<evidence type="ECO:0000313" key="5">
    <source>
        <dbReference type="Proteomes" id="UP001500851"/>
    </source>
</evidence>
<dbReference type="PROSITE" id="PS51186">
    <property type="entry name" value="GNAT"/>
    <property type="match status" value="1"/>
</dbReference>
<proteinExistence type="predicted"/>
<evidence type="ECO:0000259" key="3">
    <source>
        <dbReference type="PROSITE" id="PS51186"/>
    </source>
</evidence>
<feature type="domain" description="N-acetyltransferase" evidence="3">
    <location>
        <begin position="8"/>
        <end position="151"/>
    </location>
</feature>
<organism evidence="4 5">
    <name type="scientific">Leucobacter iarius</name>
    <dbReference type="NCBI Taxonomy" id="333963"/>
    <lineage>
        <taxon>Bacteria</taxon>
        <taxon>Bacillati</taxon>
        <taxon>Actinomycetota</taxon>
        <taxon>Actinomycetes</taxon>
        <taxon>Micrococcales</taxon>
        <taxon>Microbacteriaceae</taxon>
        <taxon>Leucobacter</taxon>
    </lineage>
</organism>
<dbReference type="PANTHER" id="PTHR43800">
    <property type="entry name" value="PEPTIDYL-LYSINE N-ACETYLTRANSFERASE YJAB"/>
    <property type="match status" value="1"/>
</dbReference>